<sequence length="132" mass="14652">MTDETDWYGPEAATFGDRVAAARERAGMNQGVLAKRLGVKLTTLRSWEEDRSEPRANRLSMLAGLLNVSMMWLINGEGEGIEGPLDAETVGEDMQAILTDIRLLRAEMLSNVEAMGRLEKRLRLALEAPQHV</sequence>
<name>A0AAE2VUL5_9RHOB</name>
<proteinExistence type="predicted"/>
<organism evidence="2 3">
    <name type="scientific">Sulfitobacter geojensis</name>
    <dbReference type="NCBI Taxonomy" id="1342299"/>
    <lineage>
        <taxon>Bacteria</taxon>
        <taxon>Pseudomonadati</taxon>
        <taxon>Pseudomonadota</taxon>
        <taxon>Alphaproteobacteria</taxon>
        <taxon>Rhodobacterales</taxon>
        <taxon>Roseobacteraceae</taxon>
        <taxon>Sulfitobacter</taxon>
    </lineage>
</organism>
<dbReference type="Proteomes" id="UP000732193">
    <property type="component" value="Unassembled WGS sequence"/>
</dbReference>
<dbReference type="Gene3D" id="1.10.260.40">
    <property type="entry name" value="lambda repressor-like DNA-binding domains"/>
    <property type="match status" value="1"/>
</dbReference>
<dbReference type="InterPro" id="IPR010982">
    <property type="entry name" value="Lambda_DNA-bd_dom_sf"/>
</dbReference>
<dbReference type="SMART" id="SM00530">
    <property type="entry name" value="HTH_XRE"/>
    <property type="match status" value="1"/>
</dbReference>
<gene>
    <name evidence="2" type="ORF">JQV55_00510</name>
</gene>
<dbReference type="AlphaFoldDB" id="A0AAE2VUL5"/>
<dbReference type="EMBL" id="JAFBRM010000001">
    <property type="protein sequence ID" value="MBM1712037.1"/>
    <property type="molecule type" value="Genomic_DNA"/>
</dbReference>
<comment type="caution">
    <text evidence="2">The sequence shown here is derived from an EMBL/GenBank/DDBJ whole genome shotgun (WGS) entry which is preliminary data.</text>
</comment>
<keyword evidence="3" id="KW-1185">Reference proteome</keyword>
<dbReference type="GO" id="GO:0003677">
    <property type="term" value="F:DNA binding"/>
    <property type="evidence" value="ECO:0007669"/>
    <property type="project" value="InterPro"/>
</dbReference>
<dbReference type="PROSITE" id="PS50943">
    <property type="entry name" value="HTH_CROC1"/>
    <property type="match status" value="1"/>
</dbReference>
<evidence type="ECO:0000259" key="1">
    <source>
        <dbReference type="PROSITE" id="PS50943"/>
    </source>
</evidence>
<feature type="domain" description="HTH cro/C1-type" evidence="1">
    <location>
        <begin position="19"/>
        <end position="73"/>
    </location>
</feature>
<evidence type="ECO:0000313" key="2">
    <source>
        <dbReference type="EMBL" id="MBM1712037.1"/>
    </source>
</evidence>
<dbReference type="GeneID" id="93913374"/>
<dbReference type="SUPFAM" id="SSF47413">
    <property type="entry name" value="lambda repressor-like DNA-binding domains"/>
    <property type="match status" value="1"/>
</dbReference>
<accession>A0AAE2VUL5</accession>
<evidence type="ECO:0000313" key="3">
    <source>
        <dbReference type="Proteomes" id="UP000732193"/>
    </source>
</evidence>
<reference evidence="2 3" key="1">
    <citation type="submission" date="2021-01" db="EMBL/GenBank/DDBJ databases">
        <title>Diatom-associated Roseobacters Show Island Model of Population Structure.</title>
        <authorList>
            <person name="Qu L."/>
            <person name="Feng X."/>
            <person name="Chen Y."/>
            <person name="Li L."/>
            <person name="Wang X."/>
            <person name="Hu Z."/>
            <person name="Wang H."/>
            <person name="Luo H."/>
        </authorList>
    </citation>
    <scope>NUCLEOTIDE SEQUENCE [LARGE SCALE GENOMIC DNA]</scope>
    <source>
        <strain evidence="2 3">TR60-84</strain>
    </source>
</reference>
<dbReference type="RefSeq" id="WP_025045324.1">
    <property type="nucleotide sequence ID" value="NZ_CANKZB010000001.1"/>
</dbReference>
<dbReference type="InterPro" id="IPR001387">
    <property type="entry name" value="Cro/C1-type_HTH"/>
</dbReference>
<dbReference type="Pfam" id="PF01381">
    <property type="entry name" value="HTH_3"/>
    <property type="match status" value="1"/>
</dbReference>
<dbReference type="CDD" id="cd00093">
    <property type="entry name" value="HTH_XRE"/>
    <property type="match status" value="1"/>
</dbReference>
<protein>
    <submittedName>
        <fullName evidence="2">Helix-turn-helix domain-containing protein</fullName>
    </submittedName>
</protein>